<reference evidence="1" key="1">
    <citation type="journal article" date="2015" name="Nature">
        <title>Complex archaea that bridge the gap between prokaryotes and eukaryotes.</title>
        <authorList>
            <person name="Spang A."/>
            <person name="Saw J.H."/>
            <person name="Jorgensen S.L."/>
            <person name="Zaremba-Niedzwiedzka K."/>
            <person name="Martijn J."/>
            <person name="Lind A.E."/>
            <person name="van Eijk R."/>
            <person name="Schleper C."/>
            <person name="Guy L."/>
            <person name="Ettema T.J."/>
        </authorList>
    </citation>
    <scope>NUCLEOTIDE SEQUENCE</scope>
</reference>
<evidence type="ECO:0000313" key="1">
    <source>
        <dbReference type="EMBL" id="KKK74942.1"/>
    </source>
</evidence>
<organism evidence="1">
    <name type="scientific">marine sediment metagenome</name>
    <dbReference type="NCBI Taxonomy" id="412755"/>
    <lineage>
        <taxon>unclassified sequences</taxon>
        <taxon>metagenomes</taxon>
        <taxon>ecological metagenomes</taxon>
    </lineage>
</organism>
<sequence length="114" mass="12872">MLNVHQDEIKRTVATHRVEFENRFGIGPCGAVAVVLRERGLGHVVYAEASGDPTNAAGWFGHYLIRSFGKLVALTNPFNRPLVYRDVQRLDSDELPELMTAGCDEVNFWRERLS</sequence>
<comment type="caution">
    <text evidence="1">The sequence shown here is derived from an EMBL/GenBank/DDBJ whole genome shotgun (WGS) entry which is preliminary data.</text>
</comment>
<gene>
    <name evidence="1" type="ORF">LCGC14_2878720</name>
</gene>
<accession>A0A0F8Y0Q0</accession>
<protein>
    <submittedName>
        <fullName evidence="1">Uncharacterized protein</fullName>
    </submittedName>
</protein>
<proteinExistence type="predicted"/>
<name>A0A0F8Y0Q0_9ZZZZ</name>
<dbReference type="EMBL" id="LAZR01056085">
    <property type="protein sequence ID" value="KKK74942.1"/>
    <property type="molecule type" value="Genomic_DNA"/>
</dbReference>
<dbReference type="AlphaFoldDB" id="A0A0F8Y0Q0"/>